<evidence type="ECO:0000256" key="2">
    <source>
        <dbReference type="ARBA" id="ARBA00022690"/>
    </source>
</evidence>
<dbReference type="GO" id="GO:0009611">
    <property type="term" value="P:response to wounding"/>
    <property type="evidence" value="ECO:0007669"/>
    <property type="project" value="InterPro"/>
</dbReference>
<comment type="similarity">
    <text evidence="1">Belongs to the protease inhibitor I13 (potato type I serine protease inhibitor) family.</text>
</comment>
<dbReference type="AlphaFoldDB" id="A0A814LFD3"/>
<dbReference type="EMBL" id="CAJOBC010004512">
    <property type="protein sequence ID" value="CAF3830875.1"/>
    <property type="molecule type" value="Genomic_DNA"/>
</dbReference>
<evidence type="ECO:0000256" key="3">
    <source>
        <dbReference type="ARBA" id="ARBA00022900"/>
    </source>
</evidence>
<keyword evidence="3" id="KW-0722">Serine protease inhibitor</keyword>
<accession>A0A814LFD3</accession>
<dbReference type="Proteomes" id="UP000663829">
    <property type="component" value="Unassembled WGS sequence"/>
</dbReference>
<protein>
    <submittedName>
        <fullName evidence="4">Uncharacterized protein</fullName>
    </submittedName>
</protein>
<dbReference type="InterPro" id="IPR036354">
    <property type="entry name" value="Prot_inh_pot1_sf"/>
</dbReference>
<reference evidence="4" key="1">
    <citation type="submission" date="2021-02" db="EMBL/GenBank/DDBJ databases">
        <authorList>
            <person name="Nowell W R."/>
        </authorList>
    </citation>
    <scope>NUCLEOTIDE SEQUENCE</scope>
</reference>
<dbReference type="EMBL" id="CAJNOQ010004511">
    <property type="protein sequence ID" value="CAF1062771.1"/>
    <property type="molecule type" value="Genomic_DNA"/>
</dbReference>
<dbReference type="Pfam" id="PF00280">
    <property type="entry name" value="potato_inhibit"/>
    <property type="match status" value="1"/>
</dbReference>
<comment type="caution">
    <text evidence="4">The sequence shown here is derived from an EMBL/GenBank/DDBJ whole genome shotgun (WGS) entry which is preliminary data.</text>
</comment>
<keyword evidence="6" id="KW-1185">Reference proteome</keyword>
<evidence type="ECO:0000256" key="1">
    <source>
        <dbReference type="ARBA" id="ARBA00008210"/>
    </source>
</evidence>
<evidence type="ECO:0000313" key="5">
    <source>
        <dbReference type="EMBL" id="CAF3830875.1"/>
    </source>
</evidence>
<sequence length="70" mass="8039">MSDTKRQEWPELVGQSFDQASQTILQFDGQLHPYNAKNGMENRMLDPLRVVVVTDDNGIVTKAPSYTYRH</sequence>
<dbReference type="SUPFAM" id="SSF54654">
    <property type="entry name" value="CI-2 family of serine protease inhibitors"/>
    <property type="match status" value="1"/>
</dbReference>
<dbReference type="Proteomes" id="UP000681722">
    <property type="component" value="Unassembled WGS sequence"/>
</dbReference>
<dbReference type="Gene3D" id="3.30.10.10">
    <property type="entry name" value="Trypsin Inhibitor V, subunit A"/>
    <property type="match status" value="1"/>
</dbReference>
<dbReference type="OrthoDB" id="10022324at2759"/>
<gene>
    <name evidence="4" type="ORF">GPM918_LOCUS16866</name>
    <name evidence="5" type="ORF">SRO942_LOCUS16866</name>
</gene>
<dbReference type="GO" id="GO:0004867">
    <property type="term" value="F:serine-type endopeptidase inhibitor activity"/>
    <property type="evidence" value="ECO:0007669"/>
    <property type="project" value="UniProtKB-KW"/>
</dbReference>
<proteinExistence type="inferred from homology"/>
<name>A0A814LFD3_9BILA</name>
<evidence type="ECO:0000313" key="4">
    <source>
        <dbReference type="EMBL" id="CAF1062771.1"/>
    </source>
</evidence>
<organism evidence="4 6">
    <name type="scientific">Didymodactylos carnosus</name>
    <dbReference type="NCBI Taxonomy" id="1234261"/>
    <lineage>
        <taxon>Eukaryota</taxon>
        <taxon>Metazoa</taxon>
        <taxon>Spiralia</taxon>
        <taxon>Gnathifera</taxon>
        <taxon>Rotifera</taxon>
        <taxon>Eurotatoria</taxon>
        <taxon>Bdelloidea</taxon>
        <taxon>Philodinida</taxon>
        <taxon>Philodinidae</taxon>
        <taxon>Didymodactylos</taxon>
    </lineage>
</organism>
<keyword evidence="2" id="KW-0646">Protease inhibitor</keyword>
<evidence type="ECO:0000313" key="6">
    <source>
        <dbReference type="Proteomes" id="UP000663829"/>
    </source>
</evidence>
<dbReference type="InterPro" id="IPR000864">
    <property type="entry name" value="Prot_inh_pot1"/>
</dbReference>